<proteinExistence type="predicted"/>
<evidence type="ECO:0000313" key="1">
    <source>
        <dbReference type="EMBL" id="GAA6267795.1"/>
    </source>
</evidence>
<reference evidence="1 2" key="1">
    <citation type="submission" date="2024-04" db="EMBL/GenBank/DDBJ databases">
        <title>Defined microbial consortia suppress multidrug-resistant proinflammatory Enterobacteriaceae via ecological control.</title>
        <authorList>
            <person name="Furuichi M."/>
            <person name="Kawaguchi T."/>
            <person name="Pust M."/>
            <person name="Yasuma K."/>
            <person name="Plichta D."/>
            <person name="Hasegawa N."/>
            <person name="Ohya T."/>
            <person name="Bhattarai S."/>
            <person name="Sasajima S."/>
            <person name="Aoto Y."/>
            <person name="Tuganbaev T."/>
            <person name="Yaginuma M."/>
            <person name="Ueda M."/>
            <person name="Okahashi N."/>
            <person name="Amafuji K."/>
            <person name="Kiridooshi Y."/>
            <person name="Sugita K."/>
            <person name="Strazar M."/>
            <person name="Skelly A."/>
            <person name="Suda W."/>
            <person name="Hattori M."/>
            <person name="Nakamoto N."/>
            <person name="Caballero S."/>
            <person name="Norman J."/>
            <person name="Olle B."/>
            <person name="Tanoue T."/>
            <person name="Arita M."/>
            <person name="Bucci V."/>
            <person name="Atarashi K."/>
            <person name="Xavier R."/>
            <person name="Honda K."/>
        </authorList>
    </citation>
    <scope>NUCLEOTIDE SEQUENCE [LARGE SCALE GENOMIC DNA]</scope>
    <source>
        <strain evidence="2">f13</strain>
    </source>
</reference>
<accession>A0ABQ0AUV2</accession>
<organism evidence="1 2">
    <name type="scientific">Enterocloster alcoholdehydrogenati</name>
    <dbReference type="NCBI Taxonomy" id="2547410"/>
    <lineage>
        <taxon>Bacteria</taxon>
        <taxon>Bacillati</taxon>
        <taxon>Bacillota</taxon>
        <taxon>Clostridia</taxon>
        <taxon>Lachnospirales</taxon>
        <taxon>Lachnospiraceae</taxon>
        <taxon>Enterocloster</taxon>
    </lineage>
</organism>
<gene>
    <name evidence="1" type="ORF">F130042H8_08550</name>
</gene>
<dbReference type="NCBIfam" id="TIGR02681">
    <property type="entry name" value="phage_pRha"/>
    <property type="match status" value="1"/>
</dbReference>
<dbReference type="Pfam" id="PF09669">
    <property type="entry name" value="Phage_pRha"/>
    <property type="match status" value="1"/>
</dbReference>
<dbReference type="RefSeq" id="WP_390469355.1">
    <property type="nucleotide sequence ID" value="NZ_BAABXL010000001.1"/>
</dbReference>
<protein>
    <recommendedName>
        <fullName evidence="3">Toxin Bro</fullName>
    </recommendedName>
</protein>
<dbReference type="EMBL" id="BAABXL010000001">
    <property type="protein sequence ID" value="GAA6267795.1"/>
    <property type="molecule type" value="Genomic_DNA"/>
</dbReference>
<dbReference type="Proteomes" id="UP001600894">
    <property type="component" value="Unassembled WGS sequence"/>
</dbReference>
<dbReference type="InterPro" id="IPR014054">
    <property type="entry name" value="Phage_regulatory_Rha"/>
</dbReference>
<evidence type="ECO:0000313" key="2">
    <source>
        <dbReference type="Proteomes" id="UP001600894"/>
    </source>
</evidence>
<keyword evidence="2" id="KW-1185">Reference proteome</keyword>
<comment type="caution">
    <text evidence="1">The sequence shown here is derived from an EMBL/GenBank/DDBJ whole genome shotgun (WGS) entry which is preliminary data.</text>
</comment>
<name>A0ABQ0AUV2_9FIRM</name>
<sequence length="163" mass="18638">MEAAEWCGKEHSKLLRDIRNYISQLGEAKIGFSDFFKESTYVTEQNKMLPCFLVTKKGCEFIAHKMTGQKGTEFTARYINRFHEMEYTKPPCPLNPQIASSVADLGRVTERVMKNQGSAPHKIAEAFKTISEQFGIRLPDDFVKVPEYEQMSIMKFLEGAGRD</sequence>
<evidence type="ECO:0008006" key="3">
    <source>
        <dbReference type="Google" id="ProtNLM"/>
    </source>
</evidence>